<proteinExistence type="predicted"/>
<dbReference type="OMA" id="HNTQHER"/>
<evidence type="ECO:0000313" key="2">
    <source>
        <dbReference type="Proteomes" id="UP000277928"/>
    </source>
</evidence>
<protein>
    <submittedName>
        <fullName evidence="1">Uncharacterized protein</fullName>
    </submittedName>
</protein>
<accession>A0A3P7K3C2</accession>
<gene>
    <name evidence="1" type="ORF">NLS_LOCUS10108</name>
</gene>
<dbReference type="EMBL" id="UYRX01002495">
    <property type="protein sequence ID" value="VDM93256.1"/>
    <property type="molecule type" value="Genomic_DNA"/>
</dbReference>
<organism evidence="1 2">
    <name type="scientific">Litomosoides sigmodontis</name>
    <name type="common">Filarial nematode worm</name>
    <dbReference type="NCBI Taxonomy" id="42156"/>
    <lineage>
        <taxon>Eukaryota</taxon>
        <taxon>Metazoa</taxon>
        <taxon>Ecdysozoa</taxon>
        <taxon>Nematoda</taxon>
        <taxon>Chromadorea</taxon>
        <taxon>Rhabditida</taxon>
        <taxon>Spirurina</taxon>
        <taxon>Spiruromorpha</taxon>
        <taxon>Filarioidea</taxon>
        <taxon>Onchocercidae</taxon>
        <taxon>Litomosoides</taxon>
    </lineage>
</organism>
<sequence length="96" mass="10898">MNVTVKKNGNSCDVKSGRNIYAKASDNIGSATTDTASNDCKHCEKQSCQRQRQRHHVQRGRNYTQQHSTILQTRILSGEILNSSPRFFQQNTIVNF</sequence>
<name>A0A3P7K3C2_LITSI</name>
<keyword evidence="2" id="KW-1185">Reference proteome</keyword>
<dbReference type="Proteomes" id="UP000277928">
    <property type="component" value="Unassembled WGS sequence"/>
</dbReference>
<dbReference type="AlphaFoldDB" id="A0A3P7K3C2"/>
<evidence type="ECO:0000313" key="1">
    <source>
        <dbReference type="EMBL" id="VDM93256.1"/>
    </source>
</evidence>
<reference evidence="1 2" key="1">
    <citation type="submission" date="2018-08" db="EMBL/GenBank/DDBJ databases">
        <authorList>
            <person name="Laetsch R D."/>
            <person name="Stevens L."/>
            <person name="Kumar S."/>
            <person name="Blaxter L. M."/>
        </authorList>
    </citation>
    <scope>NUCLEOTIDE SEQUENCE [LARGE SCALE GENOMIC DNA]</scope>
</reference>